<feature type="domain" description="YobI-like P-loop NTPase" evidence="2">
    <location>
        <begin position="12"/>
        <end position="162"/>
    </location>
</feature>
<evidence type="ECO:0000313" key="4">
    <source>
        <dbReference type="Proteomes" id="UP000027946"/>
    </source>
</evidence>
<keyword evidence="1" id="KW-0472">Membrane</keyword>
<dbReference type="eggNOG" id="COG5290">
    <property type="taxonomic scope" value="Bacteria"/>
</dbReference>
<dbReference type="InterPro" id="IPR048428">
    <property type="entry name" value="YobI-NTPase"/>
</dbReference>
<dbReference type="EMBL" id="JJMM01000011">
    <property type="protein sequence ID" value="KDR95063.1"/>
    <property type="molecule type" value="Genomic_DNA"/>
</dbReference>
<protein>
    <recommendedName>
        <fullName evidence="2">YobI-like P-loop NTPase domain-containing protein</fullName>
    </recommendedName>
</protein>
<accession>A0A069RE95</accession>
<dbReference type="RefSeq" id="WP_038264967.1">
    <property type="nucleotide sequence ID" value="NZ_FSRH01000002.1"/>
</dbReference>
<reference evidence="3 4" key="1">
    <citation type="submission" date="2014-03" db="EMBL/GenBank/DDBJ databases">
        <title>Genome sequence of Clostridium litorale W6, DSM 5388.</title>
        <authorList>
            <person name="Poehlein A."/>
            <person name="Jagirdar A."/>
            <person name="Khonsari B."/>
            <person name="Chibani C.M."/>
            <person name="Gutierrez Gutierrez D.A."/>
            <person name="Davydova E."/>
            <person name="Alghaithi H.S."/>
            <person name="Nair K.P."/>
            <person name="Dhamotharan K."/>
            <person name="Chandran L."/>
            <person name="G W."/>
            <person name="Daniel R."/>
        </authorList>
    </citation>
    <scope>NUCLEOTIDE SEQUENCE [LARGE SCALE GENOMIC DNA]</scope>
    <source>
        <strain evidence="3 4">W6</strain>
    </source>
</reference>
<evidence type="ECO:0000256" key="1">
    <source>
        <dbReference type="SAM" id="Phobius"/>
    </source>
</evidence>
<dbReference type="Pfam" id="PF20693">
    <property type="entry name" value="YobI-ATPase"/>
    <property type="match status" value="1"/>
</dbReference>
<evidence type="ECO:0000259" key="2">
    <source>
        <dbReference type="Pfam" id="PF20693"/>
    </source>
</evidence>
<feature type="transmembrane region" description="Helical" evidence="1">
    <location>
        <begin position="20"/>
        <end position="39"/>
    </location>
</feature>
<proteinExistence type="predicted"/>
<name>A0A069RE95_PEPLI</name>
<evidence type="ECO:0000313" key="3">
    <source>
        <dbReference type="EMBL" id="KDR95063.1"/>
    </source>
</evidence>
<dbReference type="AlphaFoldDB" id="A0A069RE95"/>
<dbReference type="STRING" id="1121324.CLIT_11c00920"/>
<keyword evidence="1" id="KW-1133">Transmembrane helix</keyword>
<dbReference type="Proteomes" id="UP000027946">
    <property type="component" value="Unassembled WGS sequence"/>
</dbReference>
<sequence>MKLQEIFVNPQSIVQSFGDSWLVYIVGMIFVIMLVLVMYKMPNTILESLKVAKVKFPSTEIEITGDDKDSIYNKYLDELLYFFEETQYEIIIFEDIDRFGKPSIFTNLREINTFLNNYENIERRIIFIYAIKENIFEDRERTKFFDFIIPVIPCVDSFNSSQVVFIMSP</sequence>
<keyword evidence="1" id="KW-0812">Transmembrane</keyword>
<keyword evidence="4" id="KW-1185">Reference proteome</keyword>
<gene>
    <name evidence="3" type="ORF">CLIT_11c00920</name>
</gene>
<organism evidence="3 4">
    <name type="scientific">Peptoclostridium litorale DSM 5388</name>
    <dbReference type="NCBI Taxonomy" id="1121324"/>
    <lineage>
        <taxon>Bacteria</taxon>
        <taxon>Bacillati</taxon>
        <taxon>Bacillota</taxon>
        <taxon>Clostridia</taxon>
        <taxon>Peptostreptococcales</taxon>
        <taxon>Peptoclostridiaceae</taxon>
        <taxon>Peptoclostridium</taxon>
    </lineage>
</organism>
<comment type="caution">
    <text evidence="3">The sequence shown here is derived from an EMBL/GenBank/DDBJ whole genome shotgun (WGS) entry which is preliminary data.</text>
</comment>